<dbReference type="InterPro" id="IPR024447">
    <property type="entry name" value="YXWGXW_rpt"/>
</dbReference>
<feature type="chain" id="PRO_5015682447" evidence="2">
    <location>
        <begin position="25"/>
        <end position="354"/>
    </location>
</feature>
<protein>
    <submittedName>
        <fullName evidence="3">Putative membrane protein</fullName>
    </submittedName>
</protein>
<name>A0A2U3KQL8_9BACT</name>
<dbReference type="Proteomes" id="UP000238701">
    <property type="component" value="Unassembled WGS sequence"/>
</dbReference>
<feature type="compositionally biased region" description="Polar residues" evidence="1">
    <location>
        <begin position="261"/>
        <end position="270"/>
    </location>
</feature>
<keyword evidence="2" id="KW-0732">Signal</keyword>
<feature type="compositionally biased region" description="Low complexity" evidence="1">
    <location>
        <begin position="193"/>
        <end position="213"/>
    </location>
</feature>
<dbReference type="OrthoDB" id="983175at2"/>
<feature type="compositionally biased region" description="Low complexity" evidence="1">
    <location>
        <begin position="277"/>
        <end position="287"/>
    </location>
</feature>
<gene>
    <name evidence="3" type="ORF">SBA1_400045</name>
</gene>
<dbReference type="EMBL" id="OMOD01000134">
    <property type="protein sequence ID" value="SPF41900.1"/>
    <property type="molecule type" value="Genomic_DNA"/>
</dbReference>
<feature type="compositionally biased region" description="Basic and acidic residues" evidence="1">
    <location>
        <begin position="176"/>
        <end position="189"/>
    </location>
</feature>
<proteinExistence type="predicted"/>
<organism evidence="3 4">
    <name type="scientific">Candidatus Sulfotelmatobacter kueseliae</name>
    <dbReference type="NCBI Taxonomy" id="2042962"/>
    <lineage>
        <taxon>Bacteria</taxon>
        <taxon>Pseudomonadati</taxon>
        <taxon>Acidobacteriota</taxon>
        <taxon>Terriglobia</taxon>
        <taxon>Terriglobales</taxon>
        <taxon>Candidatus Korobacteraceae</taxon>
        <taxon>Candidatus Sulfotelmatobacter</taxon>
    </lineage>
</organism>
<evidence type="ECO:0000313" key="3">
    <source>
        <dbReference type="EMBL" id="SPF41900.1"/>
    </source>
</evidence>
<feature type="signal peptide" evidence="2">
    <location>
        <begin position="1"/>
        <end position="24"/>
    </location>
</feature>
<reference evidence="4" key="1">
    <citation type="submission" date="2018-02" db="EMBL/GenBank/DDBJ databases">
        <authorList>
            <person name="Hausmann B."/>
        </authorList>
    </citation>
    <scope>NUCLEOTIDE SEQUENCE [LARGE SCALE GENOMIC DNA]</scope>
    <source>
        <strain evidence="4">Peat soil MAG SbA1</strain>
    </source>
</reference>
<dbReference type="AlphaFoldDB" id="A0A2U3KQL8"/>
<accession>A0A2U3KQL8</accession>
<evidence type="ECO:0000256" key="2">
    <source>
        <dbReference type="SAM" id="SignalP"/>
    </source>
</evidence>
<dbReference type="Pfam" id="PF12779">
    <property type="entry name" value="WXXGXW"/>
    <property type="match status" value="2"/>
</dbReference>
<feature type="compositionally biased region" description="Low complexity" evidence="1">
    <location>
        <begin position="323"/>
        <end position="345"/>
    </location>
</feature>
<feature type="compositionally biased region" description="Basic and acidic residues" evidence="1">
    <location>
        <begin position="288"/>
        <end position="322"/>
    </location>
</feature>
<feature type="region of interest" description="Disordered" evidence="1">
    <location>
        <begin position="168"/>
        <end position="354"/>
    </location>
</feature>
<evidence type="ECO:0000256" key="1">
    <source>
        <dbReference type="SAM" id="MobiDB-lite"/>
    </source>
</evidence>
<sequence length="354" mass="39907">MHIRFIRTLLFALVVLCMSAASFAQISVAIRIGPPPLPVYEQPLCPGDGYLWTPGYWAYDYDVNDYYWVPGTWVEAPEVGFLWTPAYWGWGGDGFVFYDGYWGPHIGFYGGINYGFGYFGEGYEGGRWDGGHFFYNRSVNNVNITNIHNVYNTTVINNNVSHISYNGGNGGITARPRPEDEAAARERHVPPVATQTQHAQAARANPQQRASANMGKPGVAATPRPGDFNDRAAVPAKEAGARNNPAQPRTAVHPHDLPTLAPSTPNTGNPQLDKKYQQQQQKQIAKQQQERDKLQQQQDQEHVNLDKQKANDAQKQQVEQKHQQQTQQLQQKHQQQQQQLQLKQQPANREPPKR</sequence>
<evidence type="ECO:0000313" key="4">
    <source>
        <dbReference type="Proteomes" id="UP000238701"/>
    </source>
</evidence>